<evidence type="ECO:0000256" key="3">
    <source>
        <dbReference type="SAM" id="SignalP"/>
    </source>
</evidence>
<dbReference type="SUPFAM" id="SSF53474">
    <property type="entry name" value="alpha/beta-Hydrolases"/>
    <property type="match status" value="1"/>
</dbReference>
<dbReference type="PANTHER" id="PTHR48098">
    <property type="entry name" value="ENTEROCHELIN ESTERASE-RELATED"/>
    <property type="match status" value="1"/>
</dbReference>
<dbReference type="InterPro" id="IPR000801">
    <property type="entry name" value="Esterase-like"/>
</dbReference>
<keyword evidence="3" id="KW-0732">Signal</keyword>
<dbReference type="Pfam" id="PF00756">
    <property type="entry name" value="Esterase"/>
    <property type="match status" value="1"/>
</dbReference>
<dbReference type="AlphaFoldDB" id="A0A2U1TD28"/>
<feature type="chain" id="PRO_5015551436" description="Trehalose O-mycolyltransferase" evidence="3">
    <location>
        <begin position="36"/>
        <end position="735"/>
    </location>
</feature>
<dbReference type="PANTHER" id="PTHR48098:SF1">
    <property type="entry name" value="DIACYLGLYCEROL ACYLTRANSFERASE_MYCOLYLTRANSFERASE AG85A"/>
    <property type="match status" value="1"/>
</dbReference>
<dbReference type="Proteomes" id="UP000244962">
    <property type="component" value="Unassembled WGS sequence"/>
</dbReference>
<dbReference type="EMBL" id="QEFB01000009">
    <property type="protein sequence ID" value="PWC06801.1"/>
    <property type="molecule type" value="Genomic_DNA"/>
</dbReference>
<evidence type="ECO:0000256" key="2">
    <source>
        <dbReference type="SAM" id="Phobius"/>
    </source>
</evidence>
<gene>
    <name evidence="4" type="ORF">DF223_09230</name>
</gene>
<protein>
    <recommendedName>
        <fullName evidence="6">Trehalose O-mycolyltransferase</fullName>
    </recommendedName>
</protein>
<feature type="signal peptide" evidence="3">
    <location>
        <begin position="1"/>
        <end position="35"/>
    </location>
</feature>
<evidence type="ECO:0008006" key="6">
    <source>
        <dbReference type="Google" id="ProtNLM"/>
    </source>
</evidence>
<dbReference type="GO" id="GO:0016747">
    <property type="term" value="F:acyltransferase activity, transferring groups other than amino-acyl groups"/>
    <property type="evidence" value="ECO:0007669"/>
    <property type="project" value="TreeGrafter"/>
</dbReference>
<evidence type="ECO:0000313" key="4">
    <source>
        <dbReference type="EMBL" id="PWC06801.1"/>
    </source>
</evidence>
<dbReference type="RefSeq" id="WP_108962942.1">
    <property type="nucleotide sequence ID" value="NZ_QEFB01000009.1"/>
</dbReference>
<keyword evidence="2" id="KW-0812">Transmembrane</keyword>
<evidence type="ECO:0000256" key="1">
    <source>
        <dbReference type="SAM" id="MobiDB-lite"/>
    </source>
</evidence>
<dbReference type="InterPro" id="IPR008979">
    <property type="entry name" value="Galactose-bd-like_sf"/>
</dbReference>
<sequence length="735" mass="77540">MTTLTLTARRMTAVLTAGVLVASASVALTAAPAAAAPTDQTVSIDLAGDWQFTTGDDPAYADPGFDDSAWTPITVPGDGTPFADYDGFGWYRLSFDLPAEASGANLVASLGFLDDVDEAFLNGVKIGATGVMPPNAKSQWFEKRLYPIPASAPVFGGENTIAVRLHDMSGGGGWYQGPVGIYSKDAVRENVYGIVGEPASADQVAAVSRVLATQKAALAAGDVDAYLATLATDYNHDGRDTTRRAAELRGWLAQSGTLNLVDSEVEVLVRNGVLVVDTNRTISGTRGGAAFEFQPKTQQFLEIDATTNLESGNHSRFFSDFVDSALEGKRRAFQVYLPPSYYTQPTRDFPVVYLLHGVNGGSKEWEPRDFDARLDELYTTGGLAESIVIMPDGESLWYSDTENSPWRSMFLQEMMPLVEAEFNTLDDPSYRALSGVSMGGFGAFSIGLQNPELFSSIATHIGSVNYTPVGQTPVALATAMTAEQLTHYSLYFDACEFDEYRFDEGARSLAGVLTSKGVPHTWEVYPEGRHNDACWMPHIADSFGSHSAHFRAAGLVEAPVPPVDAPVPPVDVPAPPTEAPAPPTAAPVPPAEAPVAAGEPSLASSLRGGISVSDNTLATGQTFTITVDERNRNRYVAAFVYSSPVSLGGWKLASAAGDISATLPAGIAPGAHRLAVEDADGAVIGWVDITVLVNGPAALSQSGADIAPALGAGAVLLALGVLLVLRRSRRAGQLG</sequence>
<dbReference type="Gene3D" id="2.60.120.260">
    <property type="entry name" value="Galactose-binding domain-like"/>
    <property type="match status" value="1"/>
</dbReference>
<dbReference type="Gene3D" id="3.40.50.1820">
    <property type="entry name" value="alpha/beta hydrolase"/>
    <property type="match status" value="1"/>
</dbReference>
<accession>A0A2U1TD28</accession>
<feature type="compositionally biased region" description="Pro residues" evidence="1">
    <location>
        <begin position="567"/>
        <end position="592"/>
    </location>
</feature>
<evidence type="ECO:0000313" key="5">
    <source>
        <dbReference type="Proteomes" id="UP000244962"/>
    </source>
</evidence>
<keyword evidence="2" id="KW-1133">Transmembrane helix</keyword>
<name>A0A2U1TD28_9MICO</name>
<proteinExistence type="predicted"/>
<reference evidence="5" key="1">
    <citation type="submission" date="2018-04" db="EMBL/GenBank/DDBJ databases">
        <authorList>
            <person name="Liu S."/>
            <person name="Wang Z."/>
            <person name="Li J."/>
        </authorList>
    </citation>
    <scope>NUCLEOTIDE SEQUENCE [LARGE SCALE GENOMIC DNA]</scope>
    <source>
        <strain evidence="5">622</strain>
    </source>
</reference>
<feature type="transmembrane region" description="Helical" evidence="2">
    <location>
        <begin position="706"/>
        <end position="725"/>
    </location>
</feature>
<keyword evidence="5" id="KW-1185">Reference proteome</keyword>
<dbReference type="InterPro" id="IPR050583">
    <property type="entry name" value="Mycobacterial_A85_antigen"/>
</dbReference>
<organism evidence="4 5">
    <name type="scientific">Mycetocola zhujimingii</name>
    <dbReference type="NCBI Taxonomy" id="2079792"/>
    <lineage>
        <taxon>Bacteria</taxon>
        <taxon>Bacillati</taxon>
        <taxon>Actinomycetota</taxon>
        <taxon>Actinomycetes</taxon>
        <taxon>Micrococcales</taxon>
        <taxon>Microbacteriaceae</taxon>
        <taxon>Mycetocola</taxon>
    </lineage>
</organism>
<keyword evidence="2" id="KW-0472">Membrane</keyword>
<dbReference type="InterPro" id="IPR029058">
    <property type="entry name" value="AB_hydrolase_fold"/>
</dbReference>
<comment type="caution">
    <text evidence="4">The sequence shown here is derived from an EMBL/GenBank/DDBJ whole genome shotgun (WGS) entry which is preliminary data.</text>
</comment>
<dbReference type="SUPFAM" id="SSF49785">
    <property type="entry name" value="Galactose-binding domain-like"/>
    <property type="match status" value="1"/>
</dbReference>
<feature type="region of interest" description="Disordered" evidence="1">
    <location>
        <begin position="567"/>
        <end position="596"/>
    </location>
</feature>